<feature type="region of interest" description="Disordered" evidence="1">
    <location>
        <begin position="69"/>
        <end position="133"/>
    </location>
</feature>
<evidence type="ECO:0000256" key="1">
    <source>
        <dbReference type="SAM" id="MobiDB-lite"/>
    </source>
</evidence>
<dbReference type="Gene3D" id="3.40.50.10190">
    <property type="entry name" value="BRCT domain"/>
    <property type="match status" value="1"/>
</dbReference>
<dbReference type="EMBL" id="JACHJY010000014">
    <property type="protein sequence ID" value="MBB4986737.1"/>
    <property type="molecule type" value="Genomic_DNA"/>
</dbReference>
<gene>
    <name evidence="2" type="ORF">GGE06_007708</name>
</gene>
<reference evidence="2 3" key="1">
    <citation type="submission" date="2020-08" db="EMBL/GenBank/DDBJ databases">
        <title>Genomic Encyclopedia of Type Strains, Phase III (KMG-III): the genomes of soil and plant-associated and newly described type strains.</title>
        <authorList>
            <person name="Whitman W."/>
        </authorList>
    </citation>
    <scope>NUCLEOTIDE SEQUENCE [LARGE SCALE GENOMIC DNA]</scope>
    <source>
        <strain evidence="2 3">SFB5A</strain>
    </source>
</reference>
<dbReference type="InterPro" id="IPR036420">
    <property type="entry name" value="BRCT_dom_sf"/>
</dbReference>
<evidence type="ECO:0008006" key="4">
    <source>
        <dbReference type="Google" id="ProtNLM"/>
    </source>
</evidence>
<protein>
    <recommendedName>
        <fullName evidence="4">BRCT domain-containing protein</fullName>
    </recommendedName>
</protein>
<sequence length="133" mass="13995">MKIPVTGETATSRAELVAREVAAGLNIMSSASRYTSALVTTDAASGSAKARRAIAEGVTVIDEHTFLKLRGGVSPGTPHENQTPKKNPEAATPPRRPLRRSRPPPRPQLPRTCRRPGDPSPSIPPSRSAVGGS</sequence>
<dbReference type="RefSeq" id="WP_246533001.1">
    <property type="nucleotide sequence ID" value="NZ_JACHJY010000014.1"/>
</dbReference>
<proteinExistence type="predicted"/>
<dbReference type="Proteomes" id="UP000582643">
    <property type="component" value="Unassembled WGS sequence"/>
</dbReference>
<evidence type="ECO:0000313" key="2">
    <source>
        <dbReference type="EMBL" id="MBB4986737.1"/>
    </source>
</evidence>
<comment type="caution">
    <text evidence="2">The sequence shown here is derived from an EMBL/GenBank/DDBJ whole genome shotgun (WGS) entry which is preliminary data.</text>
</comment>
<name>A0A7W7U7Z2_9ACTN</name>
<keyword evidence="3" id="KW-1185">Reference proteome</keyword>
<dbReference type="SUPFAM" id="SSF52113">
    <property type="entry name" value="BRCT domain"/>
    <property type="match status" value="1"/>
</dbReference>
<dbReference type="AlphaFoldDB" id="A0A7W7U7Z2"/>
<organism evidence="2 3">
    <name type="scientific">Streptomyces nymphaeiformis</name>
    <dbReference type="NCBI Taxonomy" id="2663842"/>
    <lineage>
        <taxon>Bacteria</taxon>
        <taxon>Bacillati</taxon>
        <taxon>Actinomycetota</taxon>
        <taxon>Actinomycetes</taxon>
        <taxon>Kitasatosporales</taxon>
        <taxon>Streptomycetaceae</taxon>
        <taxon>Streptomyces</taxon>
    </lineage>
</organism>
<evidence type="ECO:0000313" key="3">
    <source>
        <dbReference type="Proteomes" id="UP000582643"/>
    </source>
</evidence>
<accession>A0A7W7U7Z2</accession>